<dbReference type="EMBL" id="BMNH01000023">
    <property type="protein sequence ID" value="GGO77925.1"/>
    <property type="molecule type" value="Genomic_DNA"/>
</dbReference>
<reference evidence="1" key="2">
    <citation type="submission" date="2020-09" db="EMBL/GenBank/DDBJ databases">
        <authorList>
            <person name="Sun Q."/>
            <person name="Zhou Y."/>
        </authorList>
    </citation>
    <scope>NUCLEOTIDE SEQUENCE</scope>
    <source>
        <strain evidence="1">CGMCC 4.7368</strain>
    </source>
</reference>
<dbReference type="Proteomes" id="UP000646523">
    <property type="component" value="Unassembled WGS sequence"/>
</dbReference>
<sequence>MTRYTNLPQVAQDQHGALFPRQRRQLLPQLAEGVAVAVGALGHVVRELLPPPPAPPADVLAGHGGANVRLGAVLVADTVPGVAQPEQRLLHQIGRVVGVAAEHVAVSEQRGTPGSDEILELHIPETSERGDLLRRSLLESIAYLFESALQFWVPNRTEVRPGERGCVR</sequence>
<protein>
    <submittedName>
        <fullName evidence="1">Uncharacterized protein</fullName>
    </submittedName>
</protein>
<keyword evidence="2" id="KW-1185">Reference proteome</keyword>
<proteinExistence type="predicted"/>
<organism evidence="1 2">
    <name type="scientific">Nonomuraea cavernae</name>
    <dbReference type="NCBI Taxonomy" id="2045107"/>
    <lineage>
        <taxon>Bacteria</taxon>
        <taxon>Bacillati</taxon>
        <taxon>Actinomycetota</taxon>
        <taxon>Actinomycetes</taxon>
        <taxon>Streptosporangiales</taxon>
        <taxon>Streptosporangiaceae</taxon>
        <taxon>Nonomuraea</taxon>
    </lineage>
</organism>
<comment type="caution">
    <text evidence="1">The sequence shown here is derived from an EMBL/GenBank/DDBJ whole genome shotgun (WGS) entry which is preliminary data.</text>
</comment>
<dbReference type="AlphaFoldDB" id="A0A917Z9N9"/>
<name>A0A917Z9N9_9ACTN</name>
<gene>
    <name evidence="1" type="ORF">GCM10012289_58730</name>
</gene>
<accession>A0A917Z9N9</accession>
<evidence type="ECO:0000313" key="2">
    <source>
        <dbReference type="Proteomes" id="UP000646523"/>
    </source>
</evidence>
<evidence type="ECO:0000313" key="1">
    <source>
        <dbReference type="EMBL" id="GGO77925.1"/>
    </source>
</evidence>
<reference evidence="1" key="1">
    <citation type="journal article" date="2014" name="Int. J. Syst. Evol. Microbiol.">
        <title>Complete genome sequence of Corynebacterium casei LMG S-19264T (=DSM 44701T), isolated from a smear-ripened cheese.</title>
        <authorList>
            <consortium name="US DOE Joint Genome Institute (JGI-PGF)"/>
            <person name="Walter F."/>
            <person name="Albersmeier A."/>
            <person name="Kalinowski J."/>
            <person name="Ruckert C."/>
        </authorList>
    </citation>
    <scope>NUCLEOTIDE SEQUENCE</scope>
    <source>
        <strain evidence="1">CGMCC 4.7368</strain>
    </source>
</reference>